<dbReference type="FunFam" id="1.10.510.10:FF:000112">
    <property type="entry name" value="Putative dual specificity tyrosine-phosphorylation-regulated kinase 2"/>
    <property type="match status" value="1"/>
</dbReference>
<dbReference type="GO" id="GO:0005737">
    <property type="term" value="C:cytoplasm"/>
    <property type="evidence" value="ECO:0007669"/>
    <property type="project" value="TreeGrafter"/>
</dbReference>
<keyword evidence="5" id="KW-0418">Kinase</keyword>
<keyword evidence="10" id="KW-1185">Reference proteome</keyword>
<feature type="compositionally biased region" description="Basic and acidic residues" evidence="7">
    <location>
        <begin position="546"/>
        <end position="561"/>
    </location>
</feature>
<comment type="similarity">
    <text evidence="1">Belongs to the protein kinase superfamily. CMGC Ser/Thr protein kinase family. MNB/DYRK subfamily.</text>
</comment>
<dbReference type="OrthoDB" id="9332038at2759"/>
<dbReference type="PROSITE" id="PS50011">
    <property type="entry name" value="PROTEIN_KINASE_DOM"/>
    <property type="match status" value="1"/>
</dbReference>
<dbReference type="AlphaFoldDB" id="A0A8S1PR32"/>
<comment type="caution">
    <text evidence="9">The sequence shown here is derived from an EMBL/GenBank/DDBJ whole genome shotgun (WGS) entry which is preliminary data.</text>
</comment>
<dbReference type="PROSITE" id="PS00108">
    <property type="entry name" value="PROTEIN_KINASE_ST"/>
    <property type="match status" value="1"/>
</dbReference>
<dbReference type="PANTHER" id="PTHR24058">
    <property type="entry name" value="DUAL SPECIFICITY PROTEIN KINASE"/>
    <property type="match status" value="1"/>
</dbReference>
<gene>
    <name evidence="9" type="ORF">PSON_ATCC_30995.1.T0840205</name>
</gene>
<evidence type="ECO:0000259" key="8">
    <source>
        <dbReference type="PROSITE" id="PS50011"/>
    </source>
</evidence>
<dbReference type="InterPro" id="IPR050494">
    <property type="entry name" value="Ser_Thr_dual-spec_kinase"/>
</dbReference>
<evidence type="ECO:0000313" key="10">
    <source>
        <dbReference type="Proteomes" id="UP000692954"/>
    </source>
</evidence>
<evidence type="ECO:0000256" key="6">
    <source>
        <dbReference type="ARBA" id="ARBA00022840"/>
    </source>
</evidence>
<dbReference type="GO" id="GO:0004674">
    <property type="term" value="F:protein serine/threonine kinase activity"/>
    <property type="evidence" value="ECO:0007669"/>
    <property type="project" value="UniProtKB-KW"/>
</dbReference>
<keyword evidence="4" id="KW-0547">Nucleotide-binding</keyword>
<sequence length="629" mass="73599">MRGKITQQNNISFEIKMRYPMTNKHSSPSGSPRKRLFSAKRVGSKEQQQQKCKVTASIKTGSSIETLKEVLLKQTQMSNKHTNNLNYFVQNNKRESQNKLDTKTSDSTERVIIRQGTLSKEKTTISELTTKKTSISKSEFEWNKCQLPLTPQVCLSKYGYALTEFEKTEILTFKRIYCIGINAKKIQQSQSNYNDGYDNAQGEYLYALHDHIGYRYELLEHVGSGSFGQAFKVFDHKRQQVLCLKVIRNQKKFQSQALVELNILSFIRDKDEDNITNIVKIKDFVIFRNHVCIICELLSLNLYELIKNNNYQGLSLELIRRFAIQILNALNFLYKHKIIHCDLKPENILLKQPNKSGIKIIDFGSSCFENEKIYSYIQSRYYRAPEVIFGIPYDMGIDMWSFGCIMAELYIGYPIFPGENEQEQIAYIMEVKGVPDQSLIEKATRKKHFFTSSIPYQPLIYKNKRGKIRVPKSKDLQQVLKCQDKLFIDFLDNCFNWDPQKRMKPIDALMHQWILEGLPKEIRSQHIKYLESEQITQKVFFKNTETKRQHHISEPEMEKKKSSSSYSQKKSKDKDINLTLYGNINNETTPQNKRILSQSFHTSKNGSNQKYQQYFPGTTKNQPLKYKFY</sequence>
<proteinExistence type="inferred from homology"/>
<dbReference type="CDD" id="cd14210">
    <property type="entry name" value="PKc_DYRK"/>
    <property type="match status" value="1"/>
</dbReference>
<evidence type="ECO:0000256" key="1">
    <source>
        <dbReference type="ARBA" id="ARBA00008867"/>
    </source>
</evidence>
<name>A0A8S1PR32_9CILI</name>
<evidence type="ECO:0000313" key="9">
    <source>
        <dbReference type="EMBL" id="CAD8105536.1"/>
    </source>
</evidence>
<dbReference type="Pfam" id="PF00069">
    <property type="entry name" value="Pkinase"/>
    <property type="match status" value="1"/>
</dbReference>
<evidence type="ECO:0000256" key="2">
    <source>
        <dbReference type="ARBA" id="ARBA00022527"/>
    </source>
</evidence>
<evidence type="ECO:0000256" key="3">
    <source>
        <dbReference type="ARBA" id="ARBA00022679"/>
    </source>
</evidence>
<dbReference type="SMART" id="SM00220">
    <property type="entry name" value="S_TKc"/>
    <property type="match status" value="1"/>
</dbReference>
<feature type="region of interest" description="Disordered" evidence="7">
    <location>
        <begin position="546"/>
        <end position="573"/>
    </location>
</feature>
<reference evidence="9" key="1">
    <citation type="submission" date="2021-01" db="EMBL/GenBank/DDBJ databases">
        <authorList>
            <consortium name="Genoscope - CEA"/>
            <person name="William W."/>
        </authorList>
    </citation>
    <scope>NUCLEOTIDE SEQUENCE</scope>
</reference>
<keyword evidence="3" id="KW-0808">Transferase</keyword>
<dbReference type="GO" id="GO:0005524">
    <property type="term" value="F:ATP binding"/>
    <property type="evidence" value="ECO:0007669"/>
    <property type="project" value="UniProtKB-KW"/>
</dbReference>
<evidence type="ECO:0000256" key="5">
    <source>
        <dbReference type="ARBA" id="ARBA00022777"/>
    </source>
</evidence>
<dbReference type="EMBL" id="CAJJDN010000084">
    <property type="protein sequence ID" value="CAD8105536.1"/>
    <property type="molecule type" value="Genomic_DNA"/>
</dbReference>
<accession>A0A8S1PR32</accession>
<dbReference type="GO" id="GO:0005856">
    <property type="term" value="C:cytoskeleton"/>
    <property type="evidence" value="ECO:0007669"/>
    <property type="project" value="TreeGrafter"/>
</dbReference>
<dbReference type="InterPro" id="IPR008271">
    <property type="entry name" value="Ser/Thr_kinase_AS"/>
</dbReference>
<dbReference type="InterPro" id="IPR000719">
    <property type="entry name" value="Prot_kinase_dom"/>
</dbReference>
<evidence type="ECO:0000256" key="4">
    <source>
        <dbReference type="ARBA" id="ARBA00022741"/>
    </source>
</evidence>
<keyword evidence="2" id="KW-0723">Serine/threonine-protein kinase</keyword>
<organism evidence="9 10">
    <name type="scientific">Paramecium sonneborni</name>
    <dbReference type="NCBI Taxonomy" id="65129"/>
    <lineage>
        <taxon>Eukaryota</taxon>
        <taxon>Sar</taxon>
        <taxon>Alveolata</taxon>
        <taxon>Ciliophora</taxon>
        <taxon>Intramacronucleata</taxon>
        <taxon>Oligohymenophorea</taxon>
        <taxon>Peniculida</taxon>
        <taxon>Parameciidae</taxon>
        <taxon>Paramecium</taxon>
    </lineage>
</organism>
<feature type="region of interest" description="Disordered" evidence="7">
    <location>
        <begin position="19"/>
        <end position="50"/>
    </location>
</feature>
<feature type="domain" description="Protein kinase" evidence="8">
    <location>
        <begin position="216"/>
        <end position="514"/>
    </location>
</feature>
<evidence type="ECO:0000256" key="7">
    <source>
        <dbReference type="SAM" id="MobiDB-lite"/>
    </source>
</evidence>
<keyword evidence="6" id="KW-0067">ATP-binding</keyword>
<protein>
    <recommendedName>
        <fullName evidence="8">Protein kinase domain-containing protein</fullName>
    </recommendedName>
</protein>
<dbReference type="PANTHER" id="PTHR24058:SF22">
    <property type="entry name" value="DUAL SPECIFICITY TYROSINE-PHOSPHORYLATION-REGULATED KINASE 4"/>
    <property type="match status" value="1"/>
</dbReference>
<dbReference type="Proteomes" id="UP000692954">
    <property type="component" value="Unassembled WGS sequence"/>
</dbReference>